<name>A0A3B0MXL2_THEAN</name>
<protein>
    <recommendedName>
        <fullName evidence="3">F-box domain-containing protein</fullName>
    </recommendedName>
</protein>
<proteinExistence type="predicted"/>
<dbReference type="PANTHER" id="PTHR13318">
    <property type="entry name" value="PARTNER OF PAIRED, ISOFORM B-RELATED"/>
    <property type="match status" value="1"/>
</dbReference>
<organism evidence="1">
    <name type="scientific">Theileria annulata</name>
    <dbReference type="NCBI Taxonomy" id="5874"/>
    <lineage>
        <taxon>Eukaryota</taxon>
        <taxon>Sar</taxon>
        <taxon>Alveolata</taxon>
        <taxon>Apicomplexa</taxon>
        <taxon>Aconoidasida</taxon>
        <taxon>Piroplasmida</taxon>
        <taxon>Theileriidae</taxon>
        <taxon>Theileria</taxon>
    </lineage>
</organism>
<dbReference type="EMBL" id="UIVS01000004">
    <property type="protein sequence ID" value="SVP95291.1"/>
    <property type="molecule type" value="Genomic_DNA"/>
</dbReference>
<evidence type="ECO:0000313" key="2">
    <source>
        <dbReference type="EMBL" id="SVP95291.1"/>
    </source>
</evidence>
<dbReference type="EMBL" id="UIVT01000004">
    <property type="protein sequence ID" value="SVP94454.1"/>
    <property type="molecule type" value="Genomic_DNA"/>
</dbReference>
<evidence type="ECO:0000313" key="1">
    <source>
        <dbReference type="EMBL" id="SVP94454.1"/>
    </source>
</evidence>
<evidence type="ECO:0008006" key="3">
    <source>
        <dbReference type="Google" id="ProtNLM"/>
    </source>
</evidence>
<dbReference type="InterPro" id="IPR032675">
    <property type="entry name" value="LRR_dom_sf"/>
</dbReference>
<gene>
    <name evidence="1" type="ORF">TAT_000345300</name>
    <name evidence="2" type="ORF">TAV_000345100</name>
</gene>
<dbReference type="VEuPathDB" id="PiroplasmaDB:TA08835"/>
<dbReference type="SUPFAM" id="SSF52047">
    <property type="entry name" value="RNI-like"/>
    <property type="match status" value="1"/>
</dbReference>
<dbReference type="GO" id="GO:0019005">
    <property type="term" value="C:SCF ubiquitin ligase complex"/>
    <property type="evidence" value="ECO:0007669"/>
    <property type="project" value="TreeGrafter"/>
</dbReference>
<accession>A0A3B0MXL2</accession>
<dbReference type="GO" id="GO:0031146">
    <property type="term" value="P:SCF-dependent proteasomal ubiquitin-dependent protein catabolic process"/>
    <property type="evidence" value="ECO:0007669"/>
    <property type="project" value="TreeGrafter"/>
</dbReference>
<dbReference type="AlphaFoldDB" id="A0A3B0MXL2"/>
<dbReference type="Gene3D" id="3.80.10.10">
    <property type="entry name" value="Ribonuclease Inhibitor"/>
    <property type="match status" value="2"/>
</dbReference>
<reference evidence="1" key="1">
    <citation type="submission" date="2018-07" db="EMBL/GenBank/DDBJ databases">
        <authorList>
            <person name="Quirk P.G."/>
            <person name="Krulwich T.A."/>
        </authorList>
    </citation>
    <scope>NUCLEOTIDE SEQUENCE</scope>
    <source>
        <strain evidence="1">Anand</strain>
    </source>
</reference>
<sequence length="305" mass="34744">MKKKRKLDSLNILDLPLDVIKLIVSYSPRECLQISKFFCKIVRSLRTQIKLGDYKKYNLSTNSILNTIFSSHNISTLNVSGWTKWTDSSLQYLARMIKIGYFKNLSMIYMRNCNNVSNKSLHILLPAIAKNLKVLDIFNCKNINYKVFGLSNQNLQSLYHGYSKTTDVPADNSNVLEFFFNNILNTKPLILFPKLERLQLYNYSGIKSLHPLVNVAKTLKFLDIRGCTSIDPSEFKHISALTKLENLQIGMNVDNETLLDIINSCNNISVLDISGSQISSEVVEAICSKLSSLSRLKLTKCTYVY</sequence>